<protein>
    <recommendedName>
        <fullName evidence="3">GNAT family N-acetyltransferase</fullName>
    </recommendedName>
</protein>
<name>A0ABX3P9K5_9HYPH</name>
<dbReference type="Proteomes" id="UP000192652">
    <property type="component" value="Unassembled WGS sequence"/>
</dbReference>
<comment type="caution">
    <text evidence="1">The sequence shown here is derived from an EMBL/GenBank/DDBJ whole genome shotgun (WGS) entry which is preliminary data.</text>
</comment>
<evidence type="ECO:0000313" key="2">
    <source>
        <dbReference type="Proteomes" id="UP000192652"/>
    </source>
</evidence>
<dbReference type="EMBL" id="MSPX01000016">
    <property type="protein sequence ID" value="OQP85090.1"/>
    <property type="molecule type" value="Genomic_DNA"/>
</dbReference>
<reference evidence="1 2" key="1">
    <citation type="journal article" date="2017" name="Antonie Van Leeuwenhoek">
        <title>Rhizobium rhizosphaerae sp. nov., a novel species isolated from rice rhizosphere.</title>
        <authorList>
            <person name="Zhao J.J."/>
            <person name="Zhang J."/>
            <person name="Zhang R.J."/>
            <person name="Zhang C.W."/>
            <person name="Yin H.Q."/>
            <person name="Zhang X.X."/>
        </authorList>
    </citation>
    <scope>NUCLEOTIDE SEQUENCE [LARGE SCALE GENOMIC DNA]</scope>
    <source>
        <strain evidence="1 2">RD15</strain>
    </source>
</reference>
<evidence type="ECO:0000313" key="1">
    <source>
        <dbReference type="EMBL" id="OQP85090.1"/>
    </source>
</evidence>
<evidence type="ECO:0008006" key="3">
    <source>
        <dbReference type="Google" id="ProtNLM"/>
    </source>
</evidence>
<proteinExistence type="predicted"/>
<sequence>MGQARPRTTDIRQATDQDIEALRATDPLLLREGFIQSGIILHLDEDDPELVFHAPARSAGPIKAPEDGF</sequence>
<dbReference type="RefSeq" id="WP_081177039.1">
    <property type="nucleotide sequence ID" value="NZ_MSPX01000016.1"/>
</dbReference>
<organism evidence="1 2">
    <name type="scientific">Xaviernesmea rhizosphaerae</name>
    <dbReference type="NCBI Taxonomy" id="1672749"/>
    <lineage>
        <taxon>Bacteria</taxon>
        <taxon>Pseudomonadati</taxon>
        <taxon>Pseudomonadota</taxon>
        <taxon>Alphaproteobacteria</taxon>
        <taxon>Hyphomicrobiales</taxon>
        <taxon>Rhizobiaceae</taxon>
        <taxon>Rhizobium/Agrobacterium group</taxon>
        <taxon>Xaviernesmea</taxon>
    </lineage>
</organism>
<accession>A0ABX3P9K5</accession>
<keyword evidence="2" id="KW-1185">Reference proteome</keyword>
<gene>
    <name evidence="1" type="ORF">BTR14_17160</name>
</gene>